<comment type="caution">
    <text evidence="3">The sequence shown here is derived from an EMBL/GenBank/DDBJ whole genome shotgun (WGS) entry which is preliminary data.</text>
</comment>
<dbReference type="InterPro" id="IPR041238">
    <property type="entry name" value="Rap1a"/>
</dbReference>
<dbReference type="RefSeq" id="WP_258822462.1">
    <property type="nucleotide sequence ID" value="NZ_JANUHB010000002.1"/>
</dbReference>
<evidence type="ECO:0000259" key="2">
    <source>
        <dbReference type="Pfam" id="PF18602"/>
    </source>
</evidence>
<protein>
    <recommendedName>
        <fullName evidence="2">Rap1a immunity protein domain-containing protein</fullName>
    </recommendedName>
</protein>
<keyword evidence="1" id="KW-0732">Signal</keyword>
<sequence>MRHISFFIAAALAAHAHAQLAAVSPWMTGERLLELAKWPDGARDNLDLTPRQNLAQQQAKLYLHGVHDATEGKAWCYSAETRPKPAVLESAALDALRSMPPSQLKRNAADLVVQAWASAWPCRGGRS</sequence>
<gene>
    <name evidence="3" type="ORF">NX774_12290</name>
</gene>
<dbReference type="Pfam" id="PF18602">
    <property type="entry name" value="Rap1a"/>
    <property type="match status" value="1"/>
</dbReference>
<keyword evidence="4" id="KW-1185">Reference proteome</keyword>
<dbReference type="Proteomes" id="UP001206126">
    <property type="component" value="Unassembled WGS sequence"/>
</dbReference>
<reference evidence="3 4" key="1">
    <citation type="submission" date="2022-08" db="EMBL/GenBank/DDBJ databases">
        <title>Reclassification of Massilia species as members of the genera Telluria, Duganella, Pseudoduganella, Mokoshia gen. nov. and Zemynaea gen. nov. using orthogonal and non-orthogonal genome-based approaches.</title>
        <authorList>
            <person name="Bowman J.P."/>
        </authorList>
    </citation>
    <scope>NUCLEOTIDE SEQUENCE [LARGE SCALE GENOMIC DNA]</scope>
    <source>
        <strain evidence="3 4">JCM 31605</strain>
    </source>
</reference>
<evidence type="ECO:0000256" key="1">
    <source>
        <dbReference type="SAM" id="SignalP"/>
    </source>
</evidence>
<dbReference type="Gene3D" id="1.10.890.40">
    <property type="match status" value="1"/>
</dbReference>
<proteinExistence type="predicted"/>
<feature type="chain" id="PRO_5046349667" description="Rap1a immunity protein domain-containing protein" evidence="1">
    <location>
        <begin position="22"/>
        <end position="127"/>
    </location>
</feature>
<feature type="domain" description="Rap1a immunity protein" evidence="2">
    <location>
        <begin position="29"/>
        <end position="122"/>
    </location>
</feature>
<evidence type="ECO:0000313" key="4">
    <source>
        <dbReference type="Proteomes" id="UP001206126"/>
    </source>
</evidence>
<organism evidence="3 4">
    <name type="scientific">Massilia agilis</name>
    <dbReference type="NCBI Taxonomy" id="1811226"/>
    <lineage>
        <taxon>Bacteria</taxon>
        <taxon>Pseudomonadati</taxon>
        <taxon>Pseudomonadota</taxon>
        <taxon>Betaproteobacteria</taxon>
        <taxon>Burkholderiales</taxon>
        <taxon>Oxalobacteraceae</taxon>
        <taxon>Telluria group</taxon>
        <taxon>Massilia</taxon>
    </lineage>
</organism>
<feature type="signal peptide" evidence="1">
    <location>
        <begin position="1"/>
        <end position="21"/>
    </location>
</feature>
<dbReference type="EMBL" id="JANUHB010000002">
    <property type="protein sequence ID" value="MCS0808700.1"/>
    <property type="molecule type" value="Genomic_DNA"/>
</dbReference>
<accession>A0ABT2DBK4</accession>
<evidence type="ECO:0000313" key="3">
    <source>
        <dbReference type="EMBL" id="MCS0808700.1"/>
    </source>
</evidence>
<name>A0ABT2DBK4_9BURK</name>